<gene>
    <name evidence="2" type="ORF">BKCO1_7600033</name>
</gene>
<dbReference type="EMBL" id="MNUE01000076">
    <property type="protein sequence ID" value="OJD29651.1"/>
    <property type="molecule type" value="Genomic_DNA"/>
</dbReference>
<proteinExistence type="predicted"/>
<dbReference type="Proteomes" id="UP000183809">
    <property type="component" value="Unassembled WGS sequence"/>
</dbReference>
<protein>
    <submittedName>
        <fullName evidence="2">Zn2+-binding protein melusin contains chord domain protein</fullName>
    </submittedName>
</protein>
<dbReference type="PANTHER" id="PTHR37948:SF1">
    <property type="entry name" value="BLL5189 PROTEIN"/>
    <property type="match status" value="1"/>
</dbReference>
<evidence type="ECO:0000313" key="2">
    <source>
        <dbReference type="EMBL" id="OJD29651.1"/>
    </source>
</evidence>
<name>A0A1J9RB47_9PEZI</name>
<accession>A0A1J9RB47</accession>
<evidence type="ECO:0000256" key="1">
    <source>
        <dbReference type="SAM" id="MobiDB-lite"/>
    </source>
</evidence>
<dbReference type="STRING" id="236234.A0A1J9RB47"/>
<dbReference type="PANTHER" id="PTHR37948">
    <property type="entry name" value="ZGC:113208"/>
    <property type="match status" value="1"/>
</dbReference>
<dbReference type="AlphaFoldDB" id="A0A1J9RB47"/>
<feature type="compositionally biased region" description="Basic residues" evidence="1">
    <location>
        <begin position="44"/>
        <end position="54"/>
    </location>
</feature>
<reference evidence="2 3" key="1">
    <citation type="submission" date="2016-10" db="EMBL/GenBank/DDBJ databases">
        <title>Proteomics and genomics reveal pathogen-plant mechanisms compatible with a hemibiotrophic lifestyle of Diplodia corticola.</title>
        <authorList>
            <person name="Fernandes I."/>
            <person name="De Jonge R."/>
            <person name="Van De Peer Y."/>
            <person name="Devreese B."/>
            <person name="Alves A."/>
            <person name="Esteves A.C."/>
        </authorList>
    </citation>
    <scope>NUCLEOTIDE SEQUENCE [LARGE SCALE GENOMIC DNA]</scope>
    <source>
        <strain evidence="2 3">CBS 112549</strain>
    </source>
</reference>
<comment type="caution">
    <text evidence="2">The sequence shown here is derived from an EMBL/GenBank/DDBJ whole genome shotgun (WGS) entry which is preliminary data.</text>
</comment>
<evidence type="ECO:0000313" key="3">
    <source>
        <dbReference type="Proteomes" id="UP000183809"/>
    </source>
</evidence>
<dbReference type="OrthoDB" id="4850at2759"/>
<feature type="compositionally biased region" description="Low complexity" evidence="1">
    <location>
        <begin position="80"/>
        <end position="89"/>
    </location>
</feature>
<feature type="compositionally biased region" description="Low complexity" evidence="1">
    <location>
        <begin position="105"/>
        <end position="121"/>
    </location>
</feature>
<keyword evidence="3" id="KW-1185">Reference proteome</keyword>
<dbReference type="GeneID" id="31019259"/>
<feature type="region of interest" description="Disordered" evidence="1">
    <location>
        <begin position="23"/>
        <end position="124"/>
    </location>
</feature>
<feature type="compositionally biased region" description="Basic residues" evidence="1">
    <location>
        <begin position="93"/>
        <end position="104"/>
    </location>
</feature>
<sequence>MSEYEARRLANIKRNEALIQELGLEHSAAAAAPPPPNSKPTRASNHRPRNKRRKLEPAAPTRSSARLARAGSRPLPYGDASASASASSPPAQPRRHRPSRKAPQRSRTATSPSSSRSPSPSGLDVAALRARWTSWTPVAPPPARDAHGTYHFASHPAFTPNKSPEEVLREGCFGGTYFRPLRSRALGASTVVDGDWRELPAAWVAGVDVARCLTSSRYDAAVNKYGVACGQSIEEWEAAGWIAHEWDVRGWFQWYCRFWMGRRGADDERQVGRWARCVGERGRWRRALLRGYVKAGVRSVFDDGDEGRGEVSPVVHQTCHHWAWEVRQDALDRFWAEGR</sequence>
<dbReference type="RefSeq" id="XP_020125911.1">
    <property type="nucleotide sequence ID" value="XM_020278997.1"/>
</dbReference>
<feature type="compositionally biased region" description="Low complexity" evidence="1">
    <location>
        <begin position="62"/>
        <end position="73"/>
    </location>
</feature>
<organism evidence="2 3">
    <name type="scientific">Diplodia corticola</name>
    <dbReference type="NCBI Taxonomy" id="236234"/>
    <lineage>
        <taxon>Eukaryota</taxon>
        <taxon>Fungi</taxon>
        <taxon>Dikarya</taxon>
        <taxon>Ascomycota</taxon>
        <taxon>Pezizomycotina</taxon>
        <taxon>Dothideomycetes</taxon>
        <taxon>Dothideomycetes incertae sedis</taxon>
        <taxon>Botryosphaeriales</taxon>
        <taxon>Botryosphaeriaceae</taxon>
        <taxon>Diplodia</taxon>
    </lineage>
</organism>